<name>A0AAD2C3M6_9RALS</name>
<dbReference type="RefSeq" id="WP_316857645.1">
    <property type="nucleotide sequence ID" value="NZ_CAUDKO010000014.1"/>
</dbReference>
<dbReference type="AlphaFoldDB" id="A0AAD2C3M6"/>
<gene>
    <name evidence="2" type="ORF">R77564_04960</name>
    <name evidence="1" type="ORF">R77567_04514</name>
</gene>
<evidence type="ECO:0000313" key="4">
    <source>
        <dbReference type="Proteomes" id="UP001190491"/>
    </source>
</evidence>
<protein>
    <submittedName>
        <fullName evidence="1">Uncharacterized protein</fullName>
    </submittedName>
</protein>
<evidence type="ECO:0000313" key="3">
    <source>
        <dbReference type="Proteomes" id="UP001189792"/>
    </source>
</evidence>
<evidence type="ECO:0000313" key="1">
    <source>
        <dbReference type="EMBL" id="CAJ0894279.1"/>
    </source>
</evidence>
<dbReference type="Proteomes" id="UP001189792">
    <property type="component" value="Unassembled WGS sequence"/>
</dbReference>
<keyword evidence="3" id="KW-1185">Reference proteome</keyword>
<sequence>MATTPTFYPYSLEPHRGIAQSAPVAEDVIKLAIDADEAEAWFSETHACQRLRELFPAAITFLIEDDYLGEKHKASIEQELAPAKVTWEPGYRIDGRHGR</sequence>
<dbReference type="Proteomes" id="UP001190491">
    <property type="component" value="Unassembled WGS sequence"/>
</dbReference>
<organism evidence="1 4">
    <name type="scientific">Ralstonia flatus</name>
    <dbReference type="NCBI Taxonomy" id="3058601"/>
    <lineage>
        <taxon>Bacteria</taxon>
        <taxon>Pseudomonadati</taxon>
        <taxon>Pseudomonadota</taxon>
        <taxon>Betaproteobacteria</taxon>
        <taxon>Burkholderiales</taxon>
        <taxon>Burkholderiaceae</taxon>
        <taxon>Ralstonia</taxon>
    </lineage>
</organism>
<reference evidence="1 3" key="1">
    <citation type="submission" date="2023-07" db="EMBL/GenBank/DDBJ databases">
        <authorList>
            <person name="Peeters C."/>
        </authorList>
    </citation>
    <scope>NUCLEOTIDE SEQUENCE</scope>
    <source>
        <strain evidence="2 3">LMG 32965</strain>
        <strain evidence="1">R-77567</strain>
    </source>
</reference>
<dbReference type="EMBL" id="CAUDKO010000014">
    <property type="protein sequence ID" value="CAJ0894279.1"/>
    <property type="molecule type" value="Genomic_DNA"/>
</dbReference>
<accession>A0AAD2C3M6</accession>
<proteinExistence type="predicted"/>
<dbReference type="EMBL" id="CAUDLI010000014">
    <property type="protein sequence ID" value="CAJ0903745.1"/>
    <property type="molecule type" value="Genomic_DNA"/>
</dbReference>
<evidence type="ECO:0000313" key="2">
    <source>
        <dbReference type="EMBL" id="CAJ0903745.1"/>
    </source>
</evidence>
<comment type="caution">
    <text evidence="1">The sequence shown here is derived from an EMBL/GenBank/DDBJ whole genome shotgun (WGS) entry which is preliminary data.</text>
</comment>